<feature type="domain" description="Pyridoxamine 5'-phosphate oxidase Alr4036 family FMN-binding" evidence="1">
    <location>
        <begin position="13"/>
        <end position="104"/>
    </location>
</feature>
<dbReference type="Proteomes" id="UP000561045">
    <property type="component" value="Unassembled WGS sequence"/>
</dbReference>
<dbReference type="Gene3D" id="2.30.110.10">
    <property type="entry name" value="Electron Transport, Fmn-binding Protein, Chain A"/>
    <property type="match status" value="1"/>
</dbReference>
<evidence type="ECO:0000313" key="2">
    <source>
        <dbReference type="EMBL" id="MBB4014509.1"/>
    </source>
</evidence>
<dbReference type="SUPFAM" id="SSF50475">
    <property type="entry name" value="FMN-binding split barrel"/>
    <property type="match status" value="1"/>
</dbReference>
<reference evidence="2 3" key="1">
    <citation type="submission" date="2020-08" db="EMBL/GenBank/DDBJ databases">
        <title>Genomic Encyclopedia of Type Strains, Phase IV (KMG-IV): sequencing the most valuable type-strain genomes for metagenomic binning, comparative biology and taxonomic classification.</title>
        <authorList>
            <person name="Goeker M."/>
        </authorList>
    </citation>
    <scope>NUCLEOTIDE SEQUENCE [LARGE SCALE GENOMIC DNA]</scope>
    <source>
        <strain evidence="2 3">DSM 106739</strain>
    </source>
</reference>
<comment type="caution">
    <text evidence="2">The sequence shown here is derived from an EMBL/GenBank/DDBJ whole genome shotgun (WGS) entry which is preliminary data.</text>
</comment>
<dbReference type="PANTHER" id="PTHR28243:SF1">
    <property type="entry name" value="PYRIDOXAMINE 5'-PHOSPHATE OXIDASE ALR4036 FAMILY FMN-BINDING DOMAIN-CONTAINING PROTEIN"/>
    <property type="match status" value="1"/>
</dbReference>
<organism evidence="2 3">
    <name type="scientific">Niveibacterium umoris</name>
    <dbReference type="NCBI Taxonomy" id="1193620"/>
    <lineage>
        <taxon>Bacteria</taxon>
        <taxon>Pseudomonadati</taxon>
        <taxon>Pseudomonadota</taxon>
        <taxon>Betaproteobacteria</taxon>
        <taxon>Rhodocyclales</taxon>
        <taxon>Rhodocyclaceae</taxon>
        <taxon>Niveibacterium</taxon>
    </lineage>
</organism>
<proteinExistence type="predicted"/>
<dbReference type="PANTHER" id="PTHR28243">
    <property type="entry name" value="AGL049CP"/>
    <property type="match status" value="1"/>
</dbReference>
<dbReference type="AlphaFoldDB" id="A0A840BSX6"/>
<accession>A0A840BSX6</accession>
<dbReference type="Pfam" id="PF12766">
    <property type="entry name" value="Pyridox_oxase_2"/>
    <property type="match status" value="1"/>
</dbReference>
<name>A0A840BSX6_9RHOO</name>
<dbReference type="GO" id="GO:0010181">
    <property type="term" value="F:FMN binding"/>
    <property type="evidence" value="ECO:0007669"/>
    <property type="project" value="InterPro"/>
</dbReference>
<keyword evidence="3" id="KW-1185">Reference proteome</keyword>
<evidence type="ECO:0000259" key="1">
    <source>
        <dbReference type="Pfam" id="PF12766"/>
    </source>
</evidence>
<dbReference type="RefSeq" id="WP_183636728.1">
    <property type="nucleotide sequence ID" value="NZ_BAABLE010000009.1"/>
</dbReference>
<gene>
    <name evidence="2" type="ORF">GGR36_003855</name>
</gene>
<evidence type="ECO:0000313" key="3">
    <source>
        <dbReference type="Proteomes" id="UP000561045"/>
    </source>
</evidence>
<dbReference type="InterPro" id="IPR012349">
    <property type="entry name" value="Split_barrel_FMN-bd"/>
</dbReference>
<protein>
    <submittedName>
        <fullName evidence="2">PPOX class probable FMN-dependent enzyme</fullName>
    </submittedName>
</protein>
<dbReference type="InterPro" id="IPR024624">
    <property type="entry name" value="Pyridox_Oxase_Alr4036_FMN-bd"/>
</dbReference>
<dbReference type="EMBL" id="JACIET010000002">
    <property type="protein sequence ID" value="MBB4014509.1"/>
    <property type="molecule type" value="Genomic_DNA"/>
</dbReference>
<sequence>MSSTAPRPADAGPPWRDVLGADLAAHAQDPAALFVQVATLDAERGPGVRSMTFRRFGPESELVFVTDLRSAKAAALGADDRAEACWYFADARVQWRLAGRIALHGEKTSTEWSALRAALWRDGSDEARRRFQWPTPGAARAPESAFVTETPPLVPPPHFALLVLIPQRVERLCLRSTPHVRRSWARAGNAWALRELNP</sequence>